<dbReference type="Proteomes" id="UP000237968">
    <property type="component" value="Unassembled WGS sequence"/>
</dbReference>
<comment type="caution">
    <text evidence="1">The sequence shown here is derived from an EMBL/GenBank/DDBJ whole genome shotgun (WGS) entry which is preliminary data.</text>
</comment>
<dbReference type="EMBL" id="PVNK01000286">
    <property type="protein sequence ID" value="PRP90297.1"/>
    <property type="molecule type" value="Genomic_DNA"/>
</dbReference>
<keyword evidence="2" id="KW-1185">Reference proteome</keyword>
<protein>
    <submittedName>
        <fullName evidence="1">Uncharacterized protein</fullName>
    </submittedName>
</protein>
<dbReference type="AlphaFoldDB" id="A0A2S9XBR3"/>
<name>A0A2S9XBR3_9BACT</name>
<organism evidence="1 2">
    <name type="scientific">Enhygromyxa salina</name>
    <dbReference type="NCBI Taxonomy" id="215803"/>
    <lineage>
        <taxon>Bacteria</taxon>
        <taxon>Pseudomonadati</taxon>
        <taxon>Myxococcota</taxon>
        <taxon>Polyangia</taxon>
        <taxon>Nannocystales</taxon>
        <taxon>Nannocystaceae</taxon>
        <taxon>Enhygromyxa</taxon>
    </lineage>
</organism>
<reference evidence="1 2" key="1">
    <citation type="submission" date="2018-03" db="EMBL/GenBank/DDBJ databases">
        <title>Draft Genome Sequences of the Obligatory Marine Myxobacteria Enhygromyxa salina SWB005.</title>
        <authorList>
            <person name="Poehlein A."/>
            <person name="Moghaddam J.A."/>
            <person name="Harms H."/>
            <person name="Alanjari M."/>
            <person name="Koenig G.M."/>
            <person name="Daniel R."/>
            <person name="Schaeberle T.F."/>
        </authorList>
    </citation>
    <scope>NUCLEOTIDE SEQUENCE [LARGE SCALE GENOMIC DNA]</scope>
    <source>
        <strain evidence="1 2">SWB005</strain>
    </source>
</reference>
<evidence type="ECO:0000313" key="2">
    <source>
        <dbReference type="Proteomes" id="UP000237968"/>
    </source>
</evidence>
<dbReference type="RefSeq" id="WP_106395744.1">
    <property type="nucleotide sequence ID" value="NZ_PVNK01000286.1"/>
</dbReference>
<sequence>MDTRLAYSTLMASISFEGSGVLARLVRLWELVQSGQAPVWDDRRRLSPEALFEPNSTGLEAHDFMALAELHQDHGGEAPTIGMVVRGDALARDECGLGPSPWVPRRYLPIGWQDQGETIFFIDPEGVVYSVATDPQNPFVEREADFERVAELPRA</sequence>
<accession>A0A2S9XBR3</accession>
<evidence type="ECO:0000313" key="1">
    <source>
        <dbReference type="EMBL" id="PRP90297.1"/>
    </source>
</evidence>
<proteinExistence type="predicted"/>
<gene>
    <name evidence="1" type="ORF">ENSA5_65930</name>
</gene>